<proteinExistence type="predicted"/>
<name>A0A679J429_VARPD</name>
<accession>A0A679J429</accession>
<gene>
    <name evidence="1" type="primary">sixA</name>
    <name evidence="1" type="ORF">VVAX_03494</name>
</gene>
<organism evidence="1">
    <name type="scientific">Variovorax paradoxus</name>
    <dbReference type="NCBI Taxonomy" id="34073"/>
    <lineage>
        <taxon>Bacteria</taxon>
        <taxon>Pseudomonadati</taxon>
        <taxon>Pseudomonadota</taxon>
        <taxon>Betaproteobacteria</taxon>
        <taxon>Burkholderiales</taxon>
        <taxon>Comamonadaceae</taxon>
        <taxon>Variovorax</taxon>
    </lineage>
</organism>
<dbReference type="Gene3D" id="3.40.50.1240">
    <property type="entry name" value="Phosphoglycerate mutase-like"/>
    <property type="match status" value="1"/>
</dbReference>
<dbReference type="GO" id="GO:0016787">
    <property type="term" value="F:hydrolase activity"/>
    <property type="evidence" value="ECO:0007669"/>
    <property type="project" value="UniProtKB-KW"/>
</dbReference>
<protein>
    <submittedName>
        <fullName evidence="1">Phosphohistidine phosphatase SixA</fullName>
        <ecNumber evidence="1">3.1.3.-</ecNumber>
    </submittedName>
</protein>
<dbReference type="EMBL" id="LR743507">
    <property type="protein sequence ID" value="CAA2105925.1"/>
    <property type="molecule type" value="Genomic_DNA"/>
</dbReference>
<dbReference type="EC" id="3.1.3.-" evidence="1"/>
<sequence>MTDLDDRKTMTMDLIFWRHAEADDWTEGCDDMQRSLTARGEKQAKRMASWLDRQLPDGTRIICSPARRCEQTALALGRKYKLRPELAPDTTAEALLGAAGWPNGKSVVLMIGHQPSVGQAISLLLGLKQDSCPVRKGALWWIRTRERDGDVQTVVVTVQSPELL</sequence>
<dbReference type="Pfam" id="PF00300">
    <property type="entry name" value="His_Phos_1"/>
    <property type="match status" value="1"/>
</dbReference>
<dbReference type="AlphaFoldDB" id="A0A679J429"/>
<evidence type="ECO:0000313" key="1">
    <source>
        <dbReference type="EMBL" id="CAA2105925.1"/>
    </source>
</evidence>
<dbReference type="InterPro" id="IPR013078">
    <property type="entry name" value="His_Pase_superF_clade-1"/>
</dbReference>
<dbReference type="CDD" id="cd07067">
    <property type="entry name" value="HP_PGM_like"/>
    <property type="match status" value="1"/>
</dbReference>
<dbReference type="SMART" id="SM00855">
    <property type="entry name" value="PGAM"/>
    <property type="match status" value="1"/>
</dbReference>
<dbReference type="InterPro" id="IPR029033">
    <property type="entry name" value="His_PPase_superfam"/>
</dbReference>
<dbReference type="SUPFAM" id="SSF53254">
    <property type="entry name" value="Phosphoglycerate mutase-like"/>
    <property type="match status" value="1"/>
</dbReference>
<reference evidence="1" key="1">
    <citation type="submission" date="2019-12" db="EMBL/GenBank/DDBJ databases">
        <authorList>
            <person name="Cremers G."/>
        </authorList>
    </citation>
    <scope>NUCLEOTIDE SEQUENCE</scope>
    <source>
        <strain evidence="1">Vvax</strain>
    </source>
</reference>
<keyword evidence="1" id="KW-0378">Hydrolase</keyword>